<reference evidence="6 7" key="1">
    <citation type="submission" date="2020-08" db="EMBL/GenBank/DDBJ databases">
        <title>Functional genomics of gut bacteria from endangered species of beetles.</title>
        <authorList>
            <person name="Carlos-Shanley C."/>
        </authorList>
    </citation>
    <scope>NUCLEOTIDE SEQUENCE [LARGE SCALE GENOMIC DNA]</scope>
    <source>
        <strain evidence="6 7">S00179</strain>
    </source>
</reference>
<name>A0A7W7P614_PSENT</name>
<feature type="non-terminal residue" evidence="6">
    <location>
        <position position="1"/>
    </location>
</feature>
<comment type="caution">
    <text evidence="6">The sequence shown here is derived from an EMBL/GenBank/DDBJ whole genome shotgun (WGS) entry which is preliminary data.</text>
</comment>
<keyword evidence="3" id="KW-0808">Transferase</keyword>
<dbReference type="GO" id="GO:0009927">
    <property type="term" value="F:histidine phosphotransfer kinase activity"/>
    <property type="evidence" value="ECO:0007669"/>
    <property type="project" value="TreeGrafter"/>
</dbReference>
<protein>
    <recommendedName>
        <fullName evidence="2">histidine kinase</fullName>
        <ecNumber evidence="2">2.7.13.3</ecNumber>
    </recommendedName>
</protein>
<proteinExistence type="predicted"/>
<dbReference type="Pfam" id="PF02518">
    <property type="entry name" value="HATPase_c"/>
    <property type="match status" value="1"/>
</dbReference>
<sequence length="267" mass="28796">LSALAIEKRLQLLVHIDRGVPGLILGDEKLVRQIIDNLLSNAIKFTENGRISLRLEAKWISSSEVSLLWKVSDSGKGIPHEQQSKIFEPYYKELNNRPDIKGAGLRLGLSICRSLSTIMGGSISVVSEPGLGSSFSFALPAKVADSFQPLCNIVKLPAELIYVRAASRDLSQNIADWIANWGATARIINSSEVASSSDALLVDGTTFNEATKSWAGPIVAISEKFGLTPLLTCRGAEVSSLSLEGIALAIKLVLERKIEQSVPQSSK</sequence>
<dbReference type="RefSeq" id="WP_260403364.1">
    <property type="nucleotide sequence ID" value="NZ_JACHLI010000082.1"/>
</dbReference>
<keyword evidence="4" id="KW-0418">Kinase</keyword>
<evidence type="ECO:0000313" key="6">
    <source>
        <dbReference type="EMBL" id="MBB4868295.1"/>
    </source>
</evidence>
<dbReference type="PANTHER" id="PTHR43047">
    <property type="entry name" value="TWO-COMPONENT HISTIDINE PROTEIN KINASE"/>
    <property type="match status" value="1"/>
</dbReference>
<feature type="domain" description="Histidine kinase" evidence="5">
    <location>
        <begin position="1"/>
        <end position="143"/>
    </location>
</feature>
<dbReference type="SMART" id="SM00387">
    <property type="entry name" value="HATPase_c"/>
    <property type="match status" value="1"/>
</dbReference>
<accession>A0A7W7P614</accession>
<dbReference type="InterPro" id="IPR036890">
    <property type="entry name" value="HATPase_C_sf"/>
</dbReference>
<evidence type="ECO:0000256" key="3">
    <source>
        <dbReference type="ARBA" id="ARBA00022679"/>
    </source>
</evidence>
<dbReference type="GO" id="GO:0000155">
    <property type="term" value="F:phosphorelay sensor kinase activity"/>
    <property type="evidence" value="ECO:0007669"/>
    <property type="project" value="TreeGrafter"/>
</dbReference>
<gene>
    <name evidence="6" type="ORF">HNP46_007220</name>
</gene>
<dbReference type="InterPro" id="IPR005467">
    <property type="entry name" value="His_kinase_dom"/>
</dbReference>
<evidence type="ECO:0000256" key="1">
    <source>
        <dbReference type="ARBA" id="ARBA00000085"/>
    </source>
</evidence>
<organism evidence="6 7">
    <name type="scientific">Pseudomonas nitroreducens</name>
    <dbReference type="NCBI Taxonomy" id="46680"/>
    <lineage>
        <taxon>Bacteria</taxon>
        <taxon>Pseudomonadati</taxon>
        <taxon>Pseudomonadota</taxon>
        <taxon>Gammaproteobacteria</taxon>
        <taxon>Pseudomonadales</taxon>
        <taxon>Pseudomonadaceae</taxon>
        <taxon>Pseudomonas</taxon>
    </lineage>
</organism>
<evidence type="ECO:0000259" key="5">
    <source>
        <dbReference type="PROSITE" id="PS50109"/>
    </source>
</evidence>
<dbReference type="AlphaFoldDB" id="A0A7W7P614"/>
<dbReference type="InterPro" id="IPR003594">
    <property type="entry name" value="HATPase_dom"/>
</dbReference>
<dbReference type="Gene3D" id="3.30.565.10">
    <property type="entry name" value="Histidine kinase-like ATPase, C-terminal domain"/>
    <property type="match status" value="1"/>
</dbReference>
<dbReference type="EMBL" id="JACHLI010000082">
    <property type="protein sequence ID" value="MBB4868295.1"/>
    <property type="molecule type" value="Genomic_DNA"/>
</dbReference>
<dbReference type="SUPFAM" id="SSF55874">
    <property type="entry name" value="ATPase domain of HSP90 chaperone/DNA topoisomerase II/histidine kinase"/>
    <property type="match status" value="1"/>
</dbReference>
<dbReference type="PRINTS" id="PR00344">
    <property type="entry name" value="BCTRLSENSOR"/>
</dbReference>
<comment type="catalytic activity">
    <reaction evidence="1">
        <text>ATP + protein L-histidine = ADP + protein N-phospho-L-histidine.</text>
        <dbReference type="EC" id="2.7.13.3"/>
    </reaction>
</comment>
<evidence type="ECO:0000256" key="4">
    <source>
        <dbReference type="ARBA" id="ARBA00022777"/>
    </source>
</evidence>
<dbReference type="InterPro" id="IPR004358">
    <property type="entry name" value="Sig_transdc_His_kin-like_C"/>
</dbReference>
<evidence type="ECO:0000313" key="7">
    <source>
        <dbReference type="Proteomes" id="UP000566995"/>
    </source>
</evidence>
<dbReference type="EC" id="2.7.13.3" evidence="2"/>
<dbReference type="GO" id="GO:0005886">
    <property type="term" value="C:plasma membrane"/>
    <property type="evidence" value="ECO:0007669"/>
    <property type="project" value="TreeGrafter"/>
</dbReference>
<dbReference type="PANTHER" id="PTHR43047:SF72">
    <property type="entry name" value="OSMOSENSING HISTIDINE PROTEIN KINASE SLN1"/>
    <property type="match status" value="1"/>
</dbReference>
<dbReference type="PROSITE" id="PS50109">
    <property type="entry name" value="HIS_KIN"/>
    <property type="match status" value="1"/>
</dbReference>
<dbReference type="Proteomes" id="UP000566995">
    <property type="component" value="Unassembled WGS sequence"/>
</dbReference>
<evidence type="ECO:0000256" key="2">
    <source>
        <dbReference type="ARBA" id="ARBA00012438"/>
    </source>
</evidence>